<evidence type="ECO:0000313" key="1">
    <source>
        <dbReference type="Ensembl" id="ENSSORP00005032408.1"/>
    </source>
</evidence>
<proteinExistence type="predicted"/>
<accession>A0A673AVP9</accession>
<reference evidence="1" key="1">
    <citation type="submission" date="2019-06" db="EMBL/GenBank/DDBJ databases">
        <authorList>
            <consortium name="Wellcome Sanger Institute Data Sharing"/>
        </authorList>
    </citation>
    <scope>NUCLEOTIDE SEQUENCE [LARGE SCALE GENOMIC DNA]</scope>
</reference>
<dbReference type="Proteomes" id="UP000472271">
    <property type="component" value="Chromosome 14"/>
</dbReference>
<reference evidence="1" key="3">
    <citation type="submission" date="2025-09" db="UniProtKB">
        <authorList>
            <consortium name="Ensembl"/>
        </authorList>
    </citation>
    <scope>IDENTIFICATION</scope>
</reference>
<organism evidence="1 2">
    <name type="scientific">Sphaeramia orbicularis</name>
    <name type="common">orbiculate cardinalfish</name>
    <dbReference type="NCBI Taxonomy" id="375764"/>
    <lineage>
        <taxon>Eukaryota</taxon>
        <taxon>Metazoa</taxon>
        <taxon>Chordata</taxon>
        <taxon>Craniata</taxon>
        <taxon>Vertebrata</taxon>
        <taxon>Euteleostomi</taxon>
        <taxon>Actinopterygii</taxon>
        <taxon>Neopterygii</taxon>
        <taxon>Teleostei</taxon>
        <taxon>Neoteleostei</taxon>
        <taxon>Acanthomorphata</taxon>
        <taxon>Gobiaria</taxon>
        <taxon>Kurtiformes</taxon>
        <taxon>Apogonoidei</taxon>
        <taxon>Apogonidae</taxon>
        <taxon>Apogoninae</taxon>
        <taxon>Sphaeramia</taxon>
    </lineage>
</organism>
<keyword evidence="2" id="KW-1185">Reference proteome</keyword>
<dbReference type="InParanoid" id="A0A673AVP9"/>
<name>A0A673AVP9_9TELE</name>
<reference evidence="1" key="2">
    <citation type="submission" date="2025-08" db="UniProtKB">
        <authorList>
            <consortium name="Ensembl"/>
        </authorList>
    </citation>
    <scope>IDENTIFICATION</scope>
</reference>
<dbReference type="Ensembl" id="ENSSORT00005033296.1">
    <property type="protein sequence ID" value="ENSSORP00005032408.1"/>
    <property type="gene ID" value="ENSSORG00005015367.1"/>
</dbReference>
<protein>
    <submittedName>
        <fullName evidence="1">Uncharacterized protein</fullName>
    </submittedName>
</protein>
<dbReference type="AlphaFoldDB" id="A0A673AVP9"/>
<sequence>MNIPQNFIVAVLGVIPVGLGKKADKYTLNILFTAALKSITIRWMKPEPPSYTTWVQKVWDIYQMEQITFLLKLQKTTFTKRWEPMLPIYKCNVCEKKKDLYVLIQVFNLIS</sequence>
<evidence type="ECO:0000313" key="2">
    <source>
        <dbReference type="Proteomes" id="UP000472271"/>
    </source>
</evidence>